<dbReference type="EMBL" id="JXSQ01000011">
    <property type="protein sequence ID" value="KIP52430.1"/>
    <property type="molecule type" value="Genomic_DNA"/>
</dbReference>
<name>A0A0D0H5L8_9MICO</name>
<accession>A0A0D0H5L8</accession>
<proteinExistence type="predicted"/>
<keyword evidence="4" id="KW-1185">Reference proteome</keyword>
<dbReference type="RefSeq" id="WP_042544195.1">
    <property type="nucleotide sequence ID" value="NZ_JXSQ01000011.1"/>
</dbReference>
<evidence type="ECO:0000259" key="1">
    <source>
        <dbReference type="Pfam" id="PF26035"/>
    </source>
</evidence>
<gene>
    <name evidence="3" type="ORF">SD72_09400</name>
</gene>
<organism evidence="3 4">
    <name type="scientific">Leucobacter komagatae</name>
    <dbReference type="NCBI Taxonomy" id="55969"/>
    <lineage>
        <taxon>Bacteria</taxon>
        <taxon>Bacillati</taxon>
        <taxon>Actinomycetota</taxon>
        <taxon>Actinomycetes</taxon>
        <taxon>Micrococcales</taxon>
        <taxon>Microbacteriaceae</taxon>
        <taxon>Leucobacter</taxon>
    </lineage>
</organism>
<dbReference type="Pfam" id="PF26572">
    <property type="entry name" value="DUF8185"/>
    <property type="match status" value="1"/>
</dbReference>
<dbReference type="AlphaFoldDB" id="A0A0D0H5L8"/>
<evidence type="ECO:0000259" key="2">
    <source>
        <dbReference type="Pfam" id="PF26572"/>
    </source>
</evidence>
<feature type="domain" description="DUF8185" evidence="2">
    <location>
        <begin position="116"/>
        <end position="215"/>
    </location>
</feature>
<evidence type="ECO:0000313" key="3">
    <source>
        <dbReference type="EMBL" id="KIP52430.1"/>
    </source>
</evidence>
<dbReference type="Proteomes" id="UP000032120">
    <property type="component" value="Unassembled WGS sequence"/>
</dbReference>
<reference evidence="3 4" key="1">
    <citation type="submission" date="2015-01" db="EMBL/GenBank/DDBJ databases">
        <title>Draft genome sequence of Leucobacter komagatae strain VKM ST2845.</title>
        <authorList>
            <person name="Karlyshev A.V."/>
            <person name="Kudryashova E.B."/>
        </authorList>
    </citation>
    <scope>NUCLEOTIDE SEQUENCE [LARGE SCALE GENOMIC DNA]</scope>
    <source>
        <strain evidence="3 4">VKM ST2845</strain>
    </source>
</reference>
<evidence type="ECO:0000313" key="4">
    <source>
        <dbReference type="Proteomes" id="UP000032120"/>
    </source>
</evidence>
<dbReference type="OrthoDB" id="4801220at2"/>
<dbReference type="InterPro" id="IPR058323">
    <property type="entry name" value="DUF8010"/>
</dbReference>
<feature type="domain" description="DUF8010" evidence="1">
    <location>
        <begin position="7"/>
        <end position="113"/>
    </location>
</feature>
<protein>
    <submittedName>
        <fullName evidence="3">Uncharacterized protein</fullName>
    </submittedName>
</protein>
<comment type="caution">
    <text evidence="3">The sequence shown here is derived from an EMBL/GenBank/DDBJ whole genome shotgun (WGS) entry which is preliminary data.</text>
</comment>
<dbReference type="Pfam" id="PF26035">
    <property type="entry name" value="DUF8010"/>
    <property type="match status" value="1"/>
</dbReference>
<dbReference type="InterPro" id="IPR058498">
    <property type="entry name" value="DUF8185"/>
</dbReference>
<sequence>MTAHTLTLGLADQATRDDLQNYLGRLARFGEPEVRLQTRGSVLAVYGCTQAPLGIMDESPVVLVMRAFPLSDTPESPVDTVVEVRSLTDRLARAESGLALAMPDVTVSAAWSGVLPPLSGWEARGEIDAGSLAVVAAEGMARVAEGVPADAGDPVVQKVRRAVWGSEIAPGIPAAAAFAAEGLGFLAGVDRLTVSGSRAWTRMSSRNGHVILRRGVGLMG</sequence>